<feature type="compositionally biased region" description="Basic residues" evidence="8">
    <location>
        <begin position="1"/>
        <end position="25"/>
    </location>
</feature>
<dbReference type="InterPro" id="IPR003594">
    <property type="entry name" value="HATPase_dom"/>
</dbReference>
<evidence type="ECO:0000259" key="10">
    <source>
        <dbReference type="PROSITE" id="PS50110"/>
    </source>
</evidence>
<dbReference type="InterPro" id="IPR011006">
    <property type="entry name" value="CheY-like_superfamily"/>
</dbReference>
<feature type="domain" description="Histidine kinase" evidence="9">
    <location>
        <begin position="233"/>
        <end position="450"/>
    </location>
</feature>
<dbReference type="SUPFAM" id="SSF55874">
    <property type="entry name" value="ATPase domain of HSP90 chaperone/DNA topoisomerase II/histidine kinase"/>
    <property type="match status" value="1"/>
</dbReference>
<dbReference type="Pfam" id="PF01590">
    <property type="entry name" value="GAF"/>
    <property type="match status" value="1"/>
</dbReference>
<evidence type="ECO:0000256" key="1">
    <source>
        <dbReference type="ARBA" id="ARBA00000085"/>
    </source>
</evidence>
<dbReference type="InterPro" id="IPR003661">
    <property type="entry name" value="HisK_dim/P_dom"/>
</dbReference>
<reference evidence="12" key="1">
    <citation type="submission" date="2016-10" db="EMBL/GenBank/DDBJ databases">
        <authorList>
            <person name="Varghese N."/>
            <person name="Submissions S."/>
        </authorList>
    </citation>
    <scope>NUCLEOTIDE SEQUENCE [LARGE SCALE GENOMIC DNA]</scope>
    <source>
        <strain evidence="12">LMG 26416</strain>
    </source>
</reference>
<dbReference type="PROSITE" id="PS50110">
    <property type="entry name" value="RESPONSE_REGULATORY"/>
    <property type="match status" value="1"/>
</dbReference>
<dbReference type="Gene3D" id="1.10.287.130">
    <property type="match status" value="1"/>
</dbReference>
<dbReference type="SMART" id="SM00065">
    <property type="entry name" value="GAF"/>
    <property type="match status" value="1"/>
</dbReference>
<dbReference type="CDD" id="cd00082">
    <property type="entry name" value="HisKA"/>
    <property type="match status" value="1"/>
</dbReference>
<comment type="catalytic activity">
    <reaction evidence="1">
        <text>ATP + protein L-histidine = ADP + protein N-phospho-L-histidine.</text>
        <dbReference type="EC" id="2.7.13.3"/>
    </reaction>
</comment>
<dbReference type="SMART" id="SM00448">
    <property type="entry name" value="REC"/>
    <property type="match status" value="1"/>
</dbReference>
<dbReference type="InterPro" id="IPR036890">
    <property type="entry name" value="HATPase_C_sf"/>
</dbReference>
<sequence length="593" mass="65173">MAGHSHSRRSSPVRGSTRFRSRQQARRSDVATTAALQRELDDSRLLHEISLQLLVQQDLATLYGKIVETACELMGAQFGSMQMLTAGRAGESELTLIAHRGFMPEAAAYWRKVYVDSTSTCAMALVSGDRVVVPNVEACEPLTGTVDLQLYRRNGIRAVQTTPLRSRDGKLIGMLSTHWAAPHEPMERELCLLDLLARQAADLIERTRSEAALRDSEARLQHADRMKDQFLATLAHELRNPLASIRNALQIVRLDDERRRGEQVLGMLDRQVDHIVRLVDDLFELSRISTGALELQRAQVELGGALRAALDQSCPMIERGRHELTVRMPDEPLTVDGDEVRLVQVFSNLMNNAAKYTPEGGRIDVSLEGDDDHAVVRIADNGIGIAPEDHDRLFELFGRLQPTTAHAESGLGIGLSLVRRLVELHRGVVDAYSEGTGKGSCFTVRLPLVRSTPARASTPGEARGEIQPGLKVLIVDDNRDAGDSLGMLLELFGCDVRVEQDGDAALHTLGQFVPAVVMLDLGMPDMDGFEVARQLRADPRHAGTILVAVTGWGQPEDRERTREAGFDHHLVKPVSISTLQRIFSAASEAVPPG</sequence>
<proteinExistence type="predicted"/>
<dbReference type="Pfam" id="PF02518">
    <property type="entry name" value="HATPase_c"/>
    <property type="match status" value="1"/>
</dbReference>
<dbReference type="STRING" id="416943.SAMN05445871_5544"/>
<dbReference type="CDD" id="cd17580">
    <property type="entry name" value="REC_2_DhkD-like"/>
    <property type="match status" value="1"/>
</dbReference>
<dbReference type="EC" id="2.7.13.3" evidence="3"/>
<dbReference type="SUPFAM" id="SSF55781">
    <property type="entry name" value="GAF domain-like"/>
    <property type="match status" value="1"/>
</dbReference>
<dbReference type="Pfam" id="PF00512">
    <property type="entry name" value="HisKA"/>
    <property type="match status" value="1"/>
</dbReference>
<keyword evidence="4 7" id="KW-0597">Phosphoprotein</keyword>
<dbReference type="PANTHER" id="PTHR43547:SF2">
    <property type="entry name" value="HYBRID SIGNAL TRANSDUCTION HISTIDINE KINASE C"/>
    <property type="match status" value="1"/>
</dbReference>
<dbReference type="SMART" id="SM00388">
    <property type="entry name" value="HisKA"/>
    <property type="match status" value="1"/>
</dbReference>
<feature type="region of interest" description="Disordered" evidence="8">
    <location>
        <begin position="1"/>
        <end position="31"/>
    </location>
</feature>
<dbReference type="PRINTS" id="PR00344">
    <property type="entry name" value="BCTRLSENSOR"/>
</dbReference>
<dbReference type="GO" id="GO:0000155">
    <property type="term" value="F:phosphorelay sensor kinase activity"/>
    <property type="evidence" value="ECO:0007669"/>
    <property type="project" value="InterPro"/>
</dbReference>
<dbReference type="Gene3D" id="3.30.565.10">
    <property type="entry name" value="Histidine kinase-like ATPase, C-terminal domain"/>
    <property type="match status" value="1"/>
</dbReference>
<dbReference type="Gene3D" id="3.40.50.2300">
    <property type="match status" value="1"/>
</dbReference>
<dbReference type="InterPro" id="IPR036097">
    <property type="entry name" value="HisK_dim/P_sf"/>
</dbReference>
<name>A0A1H7RSD6_9BURK</name>
<dbReference type="PROSITE" id="PS50109">
    <property type="entry name" value="HIS_KIN"/>
    <property type="match status" value="1"/>
</dbReference>
<dbReference type="PANTHER" id="PTHR43547">
    <property type="entry name" value="TWO-COMPONENT HISTIDINE KINASE"/>
    <property type="match status" value="1"/>
</dbReference>
<comment type="subcellular location">
    <subcellularLocation>
        <location evidence="2">Cell inner membrane</location>
        <topology evidence="2">Multi-pass membrane protein</topology>
    </subcellularLocation>
</comment>
<dbReference type="InterPro" id="IPR004358">
    <property type="entry name" value="Sig_transdc_His_kin-like_C"/>
</dbReference>
<dbReference type="Proteomes" id="UP000199120">
    <property type="component" value="Unassembled WGS sequence"/>
</dbReference>
<dbReference type="SUPFAM" id="SSF52172">
    <property type="entry name" value="CheY-like"/>
    <property type="match status" value="1"/>
</dbReference>
<dbReference type="SMART" id="SM00387">
    <property type="entry name" value="HATPase_c"/>
    <property type="match status" value="1"/>
</dbReference>
<evidence type="ECO:0000313" key="11">
    <source>
        <dbReference type="EMBL" id="SEL63095.1"/>
    </source>
</evidence>
<keyword evidence="12" id="KW-1185">Reference proteome</keyword>
<feature type="modified residue" description="4-aspartylphosphate" evidence="7">
    <location>
        <position position="520"/>
    </location>
</feature>
<evidence type="ECO:0000256" key="2">
    <source>
        <dbReference type="ARBA" id="ARBA00004429"/>
    </source>
</evidence>
<feature type="domain" description="Response regulatory" evidence="10">
    <location>
        <begin position="471"/>
        <end position="587"/>
    </location>
</feature>
<evidence type="ECO:0000256" key="8">
    <source>
        <dbReference type="SAM" id="MobiDB-lite"/>
    </source>
</evidence>
<evidence type="ECO:0000256" key="7">
    <source>
        <dbReference type="PROSITE-ProRule" id="PRU00169"/>
    </source>
</evidence>
<accession>A0A1H7RSD6</accession>
<dbReference type="InterPro" id="IPR003018">
    <property type="entry name" value="GAF"/>
</dbReference>
<dbReference type="Gene3D" id="3.30.450.40">
    <property type="match status" value="1"/>
</dbReference>
<evidence type="ECO:0000256" key="3">
    <source>
        <dbReference type="ARBA" id="ARBA00012438"/>
    </source>
</evidence>
<dbReference type="AlphaFoldDB" id="A0A1H7RSD6"/>
<evidence type="ECO:0000313" key="12">
    <source>
        <dbReference type="Proteomes" id="UP000199120"/>
    </source>
</evidence>
<dbReference type="InterPro" id="IPR005467">
    <property type="entry name" value="His_kinase_dom"/>
</dbReference>
<keyword evidence="6 11" id="KW-0418">Kinase</keyword>
<gene>
    <name evidence="11" type="ORF">SAMN05192542_110170</name>
</gene>
<evidence type="ECO:0000256" key="6">
    <source>
        <dbReference type="ARBA" id="ARBA00022777"/>
    </source>
</evidence>
<evidence type="ECO:0000256" key="5">
    <source>
        <dbReference type="ARBA" id="ARBA00022679"/>
    </source>
</evidence>
<dbReference type="Pfam" id="PF00072">
    <property type="entry name" value="Response_reg"/>
    <property type="match status" value="1"/>
</dbReference>
<organism evidence="11 12">
    <name type="scientific">Paraburkholderia caballeronis</name>
    <dbReference type="NCBI Taxonomy" id="416943"/>
    <lineage>
        <taxon>Bacteria</taxon>
        <taxon>Pseudomonadati</taxon>
        <taxon>Pseudomonadota</taxon>
        <taxon>Betaproteobacteria</taxon>
        <taxon>Burkholderiales</taxon>
        <taxon>Burkholderiaceae</taxon>
        <taxon>Paraburkholderia</taxon>
    </lineage>
</organism>
<evidence type="ECO:0000256" key="4">
    <source>
        <dbReference type="ARBA" id="ARBA00022553"/>
    </source>
</evidence>
<dbReference type="CDD" id="cd00075">
    <property type="entry name" value="HATPase"/>
    <property type="match status" value="1"/>
</dbReference>
<keyword evidence="5" id="KW-0808">Transferase</keyword>
<dbReference type="EMBL" id="FOAJ01000010">
    <property type="protein sequence ID" value="SEL63095.1"/>
    <property type="molecule type" value="Genomic_DNA"/>
</dbReference>
<dbReference type="SUPFAM" id="SSF47384">
    <property type="entry name" value="Homodimeric domain of signal transducing histidine kinase"/>
    <property type="match status" value="1"/>
</dbReference>
<protein>
    <recommendedName>
        <fullName evidence="3">histidine kinase</fullName>
        <ecNumber evidence="3">2.7.13.3</ecNumber>
    </recommendedName>
</protein>
<dbReference type="GO" id="GO:0005886">
    <property type="term" value="C:plasma membrane"/>
    <property type="evidence" value="ECO:0007669"/>
    <property type="project" value="UniProtKB-SubCell"/>
</dbReference>
<evidence type="ECO:0000259" key="9">
    <source>
        <dbReference type="PROSITE" id="PS50109"/>
    </source>
</evidence>
<dbReference type="InterPro" id="IPR029016">
    <property type="entry name" value="GAF-like_dom_sf"/>
</dbReference>
<dbReference type="InterPro" id="IPR001789">
    <property type="entry name" value="Sig_transdc_resp-reg_receiver"/>
</dbReference>
<dbReference type="FunFam" id="3.30.565.10:FF:000006">
    <property type="entry name" value="Sensor histidine kinase WalK"/>
    <property type="match status" value="1"/>
</dbReference>